<keyword evidence="11" id="KW-1185">Reference proteome</keyword>
<comment type="similarity">
    <text evidence="2">Belongs to the methylmalonyl-CoA mutase family.</text>
</comment>
<proteinExistence type="inferred from homology"/>
<comment type="cofactor">
    <cofactor evidence="1">
        <name>adenosylcob(III)alamin</name>
        <dbReference type="ChEBI" id="CHEBI:18408"/>
    </cofactor>
</comment>
<evidence type="ECO:0000313" key="11">
    <source>
        <dbReference type="Proteomes" id="UP000234331"/>
    </source>
</evidence>
<gene>
    <name evidence="10" type="primary">meaA</name>
    <name evidence="10" type="ORF">FRACA_20100</name>
</gene>
<evidence type="ECO:0000259" key="9">
    <source>
        <dbReference type="PROSITE" id="PS51332"/>
    </source>
</evidence>
<dbReference type="NCBIfam" id="TIGR00640">
    <property type="entry name" value="acid_CoA_mut_C"/>
    <property type="match status" value="1"/>
</dbReference>
<evidence type="ECO:0000256" key="1">
    <source>
        <dbReference type="ARBA" id="ARBA00001922"/>
    </source>
</evidence>
<keyword evidence="5" id="KW-0479">Metal-binding</keyword>
<dbReference type="Gene3D" id="3.40.50.280">
    <property type="entry name" value="Cobalamin-binding domain"/>
    <property type="match status" value="1"/>
</dbReference>
<dbReference type="GO" id="GO:0004494">
    <property type="term" value="F:methylmalonyl-CoA mutase activity"/>
    <property type="evidence" value="ECO:0007669"/>
    <property type="project" value="UniProtKB-EC"/>
</dbReference>
<dbReference type="InterPro" id="IPR016176">
    <property type="entry name" value="Cbl-dep_enz_cat"/>
</dbReference>
<dbReference type="Pfam" id="PF01642">
    <property type="entry name" value="MM_CoA_mutase"/>
    <property type="match status" value="1"/>
</dbReference>
<evidence type="ECO:0000256" key="5">
    <source>
        <dbReference type="ARBA" id="ARBA00022723"/>
    </source>
</evidence>
<dbReference type="GO" id="GO:0031419">
    <property type="term" value="F:cobalamin binding"/>
    <property type="evidence" value="ECO:0007669"/>
    <property type="project" value="UniProtKB-KW"/>
</dbReference>
<evidence type="ECO:0000256" key="7">
    <source>
        <dbReference type="ARBA" id="ARBA00023285"/>
    </source>
</evidence>
<dbReference type="Proteomes" id="UP000234331">
    <property type="component" value="Unassembled WGS sequence"/>
</dbReference>
<dbReference type="PANTHER" id="PTHR48101:SF3">
    <property type="entry name" value="COENZYME B12-DEPENDENT MUTASE"/>
    <property type="match status" value="1"/>
</dbReference>
<keyword evidence="7" id="KW-0170">Cobalt</keyword>
<dbReference type="EMBL" id="FZMO01000112">
    <property type="protein sequence ID" value="SNQ47704.1"/>
    <property type="molecule type" value="Genomic_DNA"/>
</dbReference>
<sequence>MPEPSPTEPSPTEPSLTEPSTTEPPPTDPPSRVTVAPSARCERDRPWIIRTYAGHSSPAESNALYRRNLAKGQTGLSVAFDLPTQTGYDPDDVLARGEVGKVGVPVAHLGDMRALFDQIPLGRMNTSMTINATAMWLLALYQVVAEEQGAQPAELTGTTQNDIIKEYLSRGTYVFPPGPSLRLITDVVAYTVTEVPRWNPINICSYHLQEAGATPVQELAYSLCTVIAVLDAVVASGQVPPERMGEVCARMSFFVNAGVRFVEELCKMRAFVALWDDLLRTRYGVTDPKHRRFRYGVQVNSLGLTEAQPENNVIRIVLEALGVTLSKDARCRALQLPAWNEALGLPRPWDQQWSLRIQQILAHETDLLEYPDLFEGSVVVRARVDELVAAATEEIDRVQAMGGAIAAVESGYMKSRLVASQATRRARIESGEDVVVGVNRFTETEPNPLLADMDAAVQTVDPAGEQAAREQVAAWRAGRDAVRVDEALLGLREAAKSDVNLMPATLTCARAGVTTGEWAGVLREVFGEYRAPTGVSGVSTASGGDDLAEVRGLVSRTGERLGRRLRLLVGKPGLDGHSNGAEQIAVRARDVGFEVVYQGIRLTPAQIVTAAVEEDVHVVGLSVLSGSHMNLVPEVLDGLRDAGLADVPVVVGGIIPPADAQALTALGVAAVFTPKDYGLTEIMRGIVNIVRTANGLAGA</sequence>
<dbReference type="InterPro" id="IPR006098">
    <property type="entry name" value="MMCoA_mutase_a_cat"/>
</dbReference>
<feature type="compositionally biased region" description="Pro residues" evidence="8">
    <location>
        <begin position="1"/>
        <end position="12"/>
    </location>
</feature>
<dbReference type="InterPro" id="IPR006159">
    <property type="entry name" value="Acid_CoA_mut_C"/>
</dbReference>
<evidence type="ECO:0000256" key="2">
    <source>
        <dbReference type="ARBA" id="ARBA00008465"/>
    </source>
</evidence>
<dbReference type="InterPro" id="IPR006099">
    <property type="entry name" value="MeMalonylCoA_mutase_a/b_cat"/>
</dbReference>
<dbReference type="SUPFAM" id="SSF52242">
    <property type="entry name" value="Cobalamin (vitamin B12)-binding domain"/>
    <property type="match status" value="1"/>
</dbReference>
<keyword evidence="6" id="KW-0413">Isomerase</keyword>
<dbReference type="InterPro" id="IPR036724">
    <property type="entry name" value="Cobalamin-bd_sf"/>
</dbReference>
<evidence type="ECO:0000256" key="3">
    <source>
        <dbReference type="ARBA" id="ARBA00011870"/>
    </source>
</evidence>
<protein>
    <submittedName>
        <fullName evidence="10">Protein MeaA</fullName>
    </submittedName>
</protein>
<organism evidence="10 11">
    <name type="scientific">Frankia canadensis</name>
    <dbReference type="NCBI Taxonomy" id="1836972"/>
    <lineage>
        <taxon>Bacteria</taxon>
        <taxon>Bacillati</taxon>
        <taxon>Actinomycetota</taxon>
        <taxon>Actinomycetes</taxon>
        <taxon>Frankiales</taxon>
        <taxon>Frankiaceae</taxon>
        <taxon>Frankia</taxon>
    </lineage>
</organism>
<feature type="region of interest" description="Disordered" evidence="8">
    <location>
        <begin position="1"/>
        <end position="39"/>
    </location>
</feature>
<dbReference type="NCBIfam" id="TIGR00641">
    <property type="entry name" value="acid_CoA_mut_N"/>
    <property type="match status" value="1"/>
</dbReference>
<dbReference type="Pfam" id="PF02310">
    <property type="entry name" value="B12-binding"/>
    <property type="match status" value="1"/>
</dbReference>
<evidence type="ECO:0000256" key="8">
    <source>
        <dbReference type="SAM" id="MobiDB-lite"/>
    </source>
</evidence>
<reference evidence="10 11" key="1">
    <citation type="submission" date="2017-06" db="EMBL/GenBank/DDBJ databases">
        <authorList>
            <person name="Kim H.J."/>
            <person name="Triplett B.A."/>
        </authorList>
    </citation>
    <scope>NUCLEOTIDE SEQUENCE [LARGE SCALE GENOMIC DNA]</scope>
    <source>
        <strain evidence="10">FRACA_ARgP5</strain>
    </source>
</reference>
<name>A0A2I2KPX0_9ACTN</name>
<dbReference type="PROSITE" id="PS51332">
    <property type="entry name" value="B12_BINDING"/>
    <property type="match status" value="1"/>
</dbReference>
<comment type="subunit">
    <text evidence="3">Heterodimer of an alpha and a beta chain.</text>
</comment>
<dbReference type="GO" id="GO:0046872">
    <property type="term" value="F:metal ion binding"/>
    <property type="evidence" value="ECO:0007669"/>
    <property type="project" value="UniProtKB-KW"/>
</dbReference>
<dbReference type="Gene3D" id="3.20.20.240">
    <property type="entry name" value="Methylmalonyl-CoA mutase"/>
    <property type="match status" value="1"/>
</dbReference>
<dbReference type="CDD" id="cd02071">
    <property type="entry name" value="MM_CoA_mut_B12_BD"/>
    <property type="match status" value="1"/>
</dbReference>
<dbReference type="AlphaFoldDB" id="A0A2I2KPX0"/>
<evidence type="ECO:0000313" key="10">
    <source>
        <dbReference type="EMBL" id="SNQ47704.1"/>
    </source>
</evidence>
<accession>A0A2I2KPX0</accession>
<keyword evidence="4" id="KW-0846">Cobalamin</keyword>
<dbReference type="PANTHER" id="PTHR48101">
    <property type="entry name" value="METHYLMALONYL-COA MUTASE, MITOCHONDRIAL-RELATED"/>
    <property type="match status" value="1"/>
</dbReference>
<evidence type="ECO:0000256" key="4">
    <source>
        <dbReference type="ARBA" id="ARBA00022628"/>
    </source>
</evidence>
<dbReference type="SUPFAM" id="SSF51703">
    <property type="entry name" value="Cobalamin (vitamin B12)-dependent enzymes"/>
    <property type="match status" value="1"/>
</dbReference>
<evidence type="ECO:0000256" key="6">
    <source>
        <dbReference type="ARBA" id="ARBA00023235"/>
    </source>
</evidence>
<dbReference type="RefSeq" id="WP_423748061.1">
    <property type="nucleotide sequence ID" value="NZ_FZMO01000112.1"/>
</dbReference>
<feature type="domain" description="B12-binding" evidence="9">
    <location>
        <begin position="564"/>
        <end position="693"/>
    </location>
</feature>
<dbReference type="InterPro" id="IPR006158">
    <property type="entry name" value="Cobalamin-bd"/>
</dbReference>